<evidence type="ECO:0000259" key="3">
    <source>
        <dbReference type="PROSITE" id="PS51459"/>
    </source>
</evidence>
<sequence>MRTSAKKPRLPVEAITYETYDWKPRAPEMHSRAEVARQTGSYASAVTPRIAFWTPAMSADLSADTEDATRRLVEFDAHAQRTFNTDDPALGPMSAILLRTESASSSQIEQLTTSAQQLALAEIGESHKANALTVVGNVRAMEAAIRLARDISEASILAMHEALLRRQRGFENEAGRYRTEPVWIGPGEAGPRLADFVAPHHSRIRGAIDDLITFILRQDIPVLVQVAVAHAQFETIHPFTDGNGRTGRALAQSIMRNKGLVGSTAVPISAGLLIDTDRYFAALTAYRAGDAEPIVREFASASRIAAATGTALVNELSQQLDQSRAKMKGLRSDAAAWRLLPALVGQPAVNTKYVMDVLGLGEMAALRALKSLTERGVLTETTGRSRNRVWQHRGIFAVLDAYAERIRRMSAH</sequence>
<evidence type="ECO:0000313" key="5">
    <source>
        <dbReference type="Proteomes" id="UP000616114"/>
    </source>
</evidence>
<feature type="active site" evidence="1">
    <location>
        <position position="237"/>
    </location>
</feature>
<evidence type="ECO:0000256" key="2">
    <source>
        <dbReference type="PIRSR" id="PIRSR640198-2"/>
    </source>
</evidence>
<reference evidence="4" key="1">
    <citation type="journal article" date="2014" name="Int. J. Syst. Evol. Microbiol.">
        <title>Complete genome sequence of Corynebacterium casei LMG S-19264T (=DSM 44701T), isolated from a smear-ripened cheese.</title>
        <authorList>
            <consortium name="US DOE Joint Genome Institute (JGI-PGF)"/>
            <person name="Walter F."/>
            <person name="Albersmeier A."/>
            <person name="Kalinowski J."/>
            <person name="Ruckert C."/>
        </authorList>
    </citation>
    <scope>NUCLEOTIDE SEQUENCE</scope>
    <source>
        <strain evidence="4">CGMCC 1.12785</strain>
    </source>
</reference>
<protein>
    <submittedName>
        <fullName evidence="4">Fic family protein</fullName>
    </submittedName>
</protein>
<comment type="caution">
    <text evidence="4">The sequence shown here is derived from an EMBL/GenBank/DDBJ whole genome shotgun (WGS) entry which is preliminary data.</text>
</comment>
<keyword evidence="5" id="KW-1185">Reference proteome</keyword>
<name>A0A8J2U0R7_9MICO</name>
<dbReference type="Proteomes" id="UP000616114">
    <property type="component" value="Unassembled WGS sequence"/>
</dbReference>
<gene>
    <name evidence="4" type="ORF">GCM10011333_31410</name>
</gene>
<dbReference type="InterPro" id="IPR040198">
    <property type="entry name" value="Fido_containing"/>
</dbReference>
<dbReference type="PROSITE" id="PS51459">
    <property type="entry name" value="FIDO"/>
    <property type="match status" value="1"/>
</dbReference>
<dbReference type="Pfam" id="PF02661">
    <property type="entry name" value="Fic"/>
    <property type="match status" value="1"/>
</dbReference>
<feature type="binding site" evidence="2">
    <location>
        <begin position="241"/>
        <end position="248"/>
    </location>
    <ligand>
        <name>ATP</name>
        <dbReference type="ChEBI" id="CHEBI:30616"/>
    </ligand>
</feature>
<feature type="domain" description="Fido" evidence="3">
    <location>
        <begin position="151"/>
        <end position="300"/>
    </location>
</feature>
<dbReference type="SUPFAM" id="SSF140931">
    <property type="entry name" value="Fic-like"/>
    <property type="match status" value="1"/>
</dbReference>
<dbReference type="Gene3D" id="1.10.3290.10">
    <property type="entry name" value="Fido-like domain"/>
    <property type="match status" value="1"/>
</dbReference>
<reference evidence="4" key="2">
    <citation type="submission" date="2020-09" db="EMBL/GenBank/DDBJ databases">
        <authorList>
            <person name="Sun Q."/>
            <person name="Zhou Y."/>
        </authorList>
    </citation>
    <scope>NUCLEOTIDE SEQUENCE</scope>
    <source>
        <strain evidence="4">CGMCC 1.12785</strain>
    </source>
</reference>
<keyword evidence="2" id="KW-0067">ATP-binding</keyword>
<dbReference type="PANTHER" id="PTHR13504:SF38">
    <property type="entry name" value="FIDO DOMAIN-CONTAINING PROTEIN"/>
    <property type="match status" value="1"/>
</dbReference>
<dbReference type="AlphaFoldDB" id="A0A8J2U0R7"/>
<dbReference type="GO" id="GO:0005524">
    <property type="term" value="F:ATP binding"/>
    <property type="evidence" value="ECO:0007669"/>
    <property type="project" value="UniProtKB-KW"/>
</dbReference>
<proteinExistence type="predicted"/>
<dbReference type="EMBL" id="BMFY01000018">
    <property type="protein sequence ID" value="GGA26223.1"/>
    <property type="molecule type" value="Genomic_DNA"/>
</dbReference>
<evidence type="ECO:0000313" key="4">
    <source>
        <dbReference type="EMBL" id="GGA26223.1"/>
    </source>
</evidence>
<dbReference type="InterPro" id="IPR036597">
    <property type="entry name" value="Fido-like_dom_sf"/>
</dbReference>
<dbReference type="PANTHER" id="PTHR13504">
    <property type="entry name" value="FIDO DOMAIN-CONTAINING PROTEIN DDB_G0283145"/>
    <property type="match status" value="1"/>
</dbReference>
<organism evidence="4 5">
    <name type="scientific">Sediminivirga luteola</name>
    <dbReference type="NCBI Taxonomy" id="1774748"/>
    <lineage>
        <taxon>Bacteria</taxon>
        <taxon>Bacillati</taxon>
        <taxon>Actinomycetota</taxon>
        <taxon>Actinomycetes</taxon>
        <taxon>Micrococcales</taxon>
        <taxon>Brevibacteriaceae</taxon>
        <taxon>Sediminivirga</taxon>
    </lineage>
</organism>
<evidence type="ECO:0000256" key="1">
    <source>
        <dbReference type="PIRSR" id="PIRSR640198-1"/>
    </source>
</evidence>
<accession>A0A8J2U0R7</accession>
<dbReference type="RefSeq" id="WP_308420838.1">
    <property type="nucleotide sequence ID" value="NZ_BMFY01000018.1"/>
</dbReference>
<keyword evidence="2" id="KW-0547">Nucleotide-binding</keyword>
<dbReference type="InterPro" id="IPR003812">
    <property type="entry name" value="Fido"/>
</dbReference>